<dbReference type="InterPro" id="IPR004567">
    <property type="entry name" value="Type_II_PanK"/>
</dbReference>
<name>A0AAV1I687_9CHLO</name>
<gene>
    <name evidence="8" type="ORF">CVIRNUC_005784</name>
</gene>
<evidence type="ECO:0000256" key="5">
    <source>
        <dbReference type="ARBA" id="ARBA00022801"/>
    </source>
</evidence>
<comment type="cofactor">
    <cofactor evidence="2">
        <name>Ni(2+)</name>
        <dbReference type="ChEBI" id="CHEBI:49786"/>
    </cofactor>
</comment>
<dbReference type="PANTHER" id="PTHR12280:SF35">
    <property type="entry name" value="4'-PHOSPHOPANTETHEINE PHOSPHATASE"/>
    <property type="match status" value="1"/>
</dbReference>
<keyword evidence="4" id="KW-0479">Metal-binding</keyword>
<dbReference type="PIRSF" id="PIRSF030210">
    <property type="entry name" value="UCP030210"/>
    <property type="match status" value="1"/>
</dbReference>
<dbReference type="InterPro" id="IPR002791">
    <property type="entry name" value="ARMT1-like_metal-bd"/>
</dbReference>
<dbReference type="AlphaFoldDB" id="A0AAV1I687"/>
<feature type="domain" description="Damage-control phosphatase ARMT1-like metal-binding" evidence="7">
    <location>
        <begin position="54"/>
        <end position="372"/>
    </location>
</feature>
<dbReference type="EMBL" id="CAUYUE010000007">
    <property type="protein sequence ID" value="CAK0782572.1"/>
    <property type="molecule type" value="Genomic_DNA"/>
</dbReference>
<dbReference type="GO" id="GO:0004594">
    <property type="term" value="F:pantothenate kinase activity"/>
    <property type="evidence" value="ECO:0007669"/>
    <property type="project" value="TreeGrafter"/>
</dbReference>
<dbReference type="GO" id="GO:0005829">
    <property type="term" value="C:cytosol"/>
    <property type="evidence" value="ECO:0007669"/>
    <property type="project" value="TreeGrafter"/>
</dbReference>
<dbReference type="Gene3D" id="1.10.285.20">
    <property type="entry name" value="Uncharacterised protein PF01937, DUF89, domain 2"/>
    <property type="match status" value="1"/>
</dbReference>
<keyword evidence="3" id="KW-0533">Nickel</keyword>
<proteinExistence type="predicted"/>
<evidence type="ECO:0000313" key="8">
    <source>
        <dbReference type="EMBL" id="CAK0782572.1"/>
    </source>
</evidence>
<evidence type="ECO:0000259" key="7">
    <source>
        <dbReference type="Pfam" id="PF01937"/>
    </source>
</evidence>
<evidence type="ECO:0000256" key="6">
    <source>
        <dbReference type="ARBA" id="ARBA00023211"/>
    </source>
</evidence>
<evidence type="ECO:0000313" key="9">
    <source>
        <dbReference type="Proteomes" id="UP001314263"/>
    </source>
</evidence>
<comment type="caution">
    <text evidence="8">The sequence shown here is derived from an EMBL/GenBank/DDBJ whole genome shotgun (WGS) entry which is preliminary data.</text>
</comment>
<dbReference type="InterPro" id="IPR016949">
    <property type="entry name" value="At2g17340"/>
</dbReference>
<dbReference type="GO" id="GO:0016787">
    <property type="term" value="F:hydrolase activity"/>
    <property type="evidence" value="ECO:0007669"/>
    <property type="project" value="UniProtKB-KW"/>
</dbReference>
<dbReference type="FunFam" id="3.40.50.10880:FF:000004">
    <property type="entry name" value="Pantothenate kinase"/>
    <property type="match status" value="1"/>
</dbReference>
<dbReference type="Gene3D" id="3.40.50.10880">
    <property type="entry name" value="Uncharacterised protein PF01937, DUF89, domain 3"/>
    <property type="match status" value="1"/>
</dbReference>
<evidence type="ECO:0000256" key="4">
    <source>
        <dbReference type="ARBA" id="ARBA00022723"/>
    </source>
</evidence>
<dbReference type="Pfam" id="PF01937">
    <property type="entry name" value="ARMT1-like_dom"/>
    <property type="match status" value="1"/>
</dbReference>
<keyword evidence="9" id="KW-1185">Reference proteome</keyword>
<dbReference type="PANTHER" id="PTHR12280">
    <property type="entry name" value="PANTOTHENATE KINASE"/>
    <property type="match status" value="1"/>
</dbReference>
<accession>A0AAV1I687</accession>
<evidence type="ECO:0000256" key="1">
    <source>
        <dbReference type="ARBA" id="ARBA00001936"/>
    </source>
</evidence>
<sequence length="404" mass="44196">MAATAAIIPKERSTLHALPQLSLGSYRPETFTYTADATRGRKGRPSLADWIQVFRASVPSFQQRAEKDPSFDTSTAKEKAAAFAEAYSSILQQLEENPTADVSGYGQQSISCLSLCALREHCLRQQGFVDIFKSIKAEENDKALALLPGVLKELDAIEDHSKRLELLFRGVFAGNVFDLGAATSADLFDSKGAAFEATRAGLVDRPWAVDDLDQVLQCWQRKRYCKALLFVDNAGSDIILGMLPLARELLQRGTTVVLAANSQPSINDITAPELSEAVQKAAELDPVIRRAELEAALIVVPSGNDLPVIDLRKVSLEVVEQAGDADLVVLEGMGRGIETNLYAQFSVDSLKLGMIKHREVATLLDGRLYDCVCKFDRHRSSLESASLGPSNTNLNSKRYQTSMF</sequence>
<dbReference type="GO" id="GO:0046872">
    <property type="term" value="F:metal ion binding"/>
    <property type="evidence" value="ECO:0007669"/>
    <property type="project" value="UniProtKB-KW"/>
</dbReference>
<protein>
    <recommendedName>
        <fullName evidence="7">Damage-control phosphatase ARMT1-like metal-binding domain-containing protein</fullName>
    </recommendedName>
</protein>
<dbReference type="SUPFAM" id="SSF111321">
    <property type="entry name" value="AF1104-like"/>
    <property type="match status" value="1"/>
</dbReference>
<dbReference type="Gene3D" id="1.20.1700.10">
    <property type="entry name" value="AF1104-like"/>
    <property type="match status" value="1"/>
</dbReference>
<organism evidence="8 9">
    <name type="scientific">Coccomyxa viridis</name>
    <dbReference type="NCBI Taxonomy" id="1274662"/>
    <lineage>
        <taxon>Eukaryota</taxon>
        <taxon>Viridiplantae</taxon>
        <taxon>Chlorophyta</taxon>
        <taxon>core chlorophytes</taxon>
        <taxon>Trebouxiophyceae</taxon>
        <taxon>Trebouxiophyceae incertae sedis</taxon>
        <taxon>Coccomyxaceae</taxon>
        <taxon>Coccomyxa</taxon>
    </lineage>
</organism>
<dbReference type="Proteomes" id="UP001314263">
    <property type="component" value="Unassembled WGS sequence"/>
</dbReference>
<dbReference type="GO" id="GO:0005524">
    <property type="term" value="F:ATP binding"/>
    <property type="evidence" value="ECO:0007669"/>
    <property type="project" value="InterPro"/>
</dbReference>
<evidence type="ECO:0000256" key="3">
    <source>
        <dbReference type="ARBA" id="ARBA00022596"/>
    </source>
</evidence>
<dbReference type="GO" id="GO:0015937">
    <property type="term" value="P:coenzyme A biosynthetic process"/>
    <property type="evidence" value="ECO:0007669"/>
    <property type="project" value="InterPro"/>
</dbReference>
<comment type="cofactor">
    <cofactor evidence="1">
        <name>Mn(2+)</name>
        <dbReference type="ChEBI" id="CHEBI:29035"/>
    </cofactor>
</comment>
<dbReference type="GO" id="GO:0005634">
    <property type="term" value="C:nucleus"/>
    <property type="evidence" value="ECO:0007669"/>
    <property type="project" value="TreeGrafter"/>
</dbReference>
<evidence type="ECO:0000256" key="2">
    <source>
        <dbReference type="ARBA" id="ARBA00001967"/>
    </source>
</evidence>
<dbReference type="InterPro" id="IPR035073">
    <property type="entry name" value="At2g17340_3_helix_bundle"/>
</dbReference>
<reference evidence="8 9" key="1">
    <citation type="submission" date="2023-10" db="EMBL/GenBank/DDBJ databases">
        <authorList>
            <person name="Maclean D."/>
            <person name="Macfadyen A."/>
        </authorList>
    </citation>
    <scope>NUCLEOTIDE SEQUENCE [LARGE SCALE GENOMIC DNA]</scope>
</reference>
<dbReference type="InterPro" id="IPR036075">
    <property type="entry name" value="ARMT-1-like_metal-bd_sf"/>
</dbReference>
<keyword evidence="6" id="KW-0464">Manganese</keyword>
<keyword evidence="5" id="KW-0378">Hydrolase</keyword>